<evidence type="ECO:0000256" key="1">
    <source>
        <dbReference type="SAM" id="MobiDB-lite"/>
    </source>
</evidence>
<keyword evidence="3" id="KW-1185">Reference proteome</keyword>
<feature type="region of interest" description="Disordered" evidence="1">
    <location>
        <begin position="1"/>
        <end position="51"/>
    </location>
</feature>
<dbReference type="EMBL" id="VSRR010017805">
    <property type="protein sequence ID" value="MPC60701.1"/>
    <property type="molecule type" value="Genomic_DNA"/>
</dbReference>
<feature type="compositionally biased region" description="Basic and acidic residues" evidence="1">
    <location>
        <begin position="24"/>
        <end position="40"/>
    </location>
</feature>
<organism evidence="2 3">
    <name type="scientific">Portunus trituberculatus</name>
    <name type="common">Swimming crab</name>
    <name type="synonym">Neptunus trituberculatus</name>
    <dbReference type="NCBI Taxonomy" id="210409"/>
    <lineage>
        <taxon>Eukaryota</taxon>
        <taxon>Metazoa</taxon>
        <taxon>Ecdysozoa</taxon>
        <taxon>Arthropoda</taxon>
        <taxon>Crustacea</taxon>
        <taxon>Multicrustacea</taxon>
        <taxon>Malacostraca</taxon>
        <taxon>Eumalacostraca</taxon>
        <taxon>Eucarida</taxon>
        <taxon>Decapoda</taxon>
        <taxon>Pleocyemata</taxon>
        <taxon>Brachyura</taxon>
        <taxon>Eubrachyura</taxon>
        <taxon>Portunoidea</taxon>
        <taxon>Portunidae</taxon>
        <taxon>Portuninae</taxon>
        <taxon>Portunus</taxon>
    </lineage>
</organism>
<comment type="caution">
    <text evidence="2">The sequence shown here is derived from an EMBL/GenBank/DDBJ whole genome shotgun (WGS) entry which is preliminary data.</text>
</comment>
<dbReference type="Proteomes" id="UP000324222">
    <property type="component" value="Unassembled WGS sequence"/>
</dbReference>
<accession>A0A5B7GKP4</accession>
<dbReference type="AlphaFoldDB" id="A0A5B7GKP4"/>
<evidence type="ECO:0000313" key="3">
    <source>
        <dbReference type="Proteomes" id="UP000324222"/>
    </source>
</evidence>
<feature type="compositionally biased region" description="Polar residues" evidence="1">
    <location>
        <begin position="81"/>
        <end position="92"/>
    </location>
</feature>
<name>A0A5B7GKP4_PORTR</name>
<proteinExistence type="predicted"/>
<evidence type="ECO:0000313" key="2">
    <source>
        <dbReference type="EMBL" id="MPC60701.1"/>
    </source>
</evidence>
<gene>
    <name evidence="2" type="ORF">E2C01_054758</name>
</gene>
<protein>
    <submittedName>
        <fullName evidence="2">Uncharacterized protein</fullName>
    </submittedName>
</protein>
<sequence length="140" mass="14675">MAVPAGKFVTLPQGAHPHWGESSLARDRVGLRGISREPAEGRASPEASSRVSLQPILSPVAAFTVIRLIPPQGPRRRGSLRNPNLSLPQFPNRISETRASGVAWRLADLEAPQAGLCWRAAVAAGRGVPGGEGTAMGVMG</sequence>
<reference evidence="2 3" key="1">
    <citation type="submission" date="2019-05" db="EMBL/GenBank/DDBJ databases">
        <title>Another draft genome of Portunus trituberculatus and its Hox gene families provides insights of decapod evolution.</title>
        <authorList>
            <person name="Jeong J.-H."/>
            <person name="Song I."/>
            <person name="Kim S."/>
            <person name="Choi T."/>
            <person name="Kim D."/>
            <person name="Ryu S."/>
            <person name="Kim W."/>
        </authorList>
    </citation>
    <scope>NUCLEOTIDE SEQUENCE [LARGE SCALE GENOMIC DNA]</scope>
    <source>
        <tissue evidence="2">Muscle</tissue>
    </source>
</reference>
<feature type="region of interest" description="Disordered" evidence="1">
    <location>
        <begin position="72"/>
        <end position="92"/>
    </location>
</feature>